<accession>A0ABT9HUW0</accession>
<keyword evidence="2" id="KW-1185">Reference proteome</keyword>
<dbReference type="RefSeq" id="WP_027672739.1">
    <property type="nucleotide sequence ID" value="NZ_JAPJDY010000005.1"/>
</dbReference>
<dbReference type="EMBL" id="JAPJDZ010000004">
    <property type="protein sequence ID" value="MDP5134915.1"/>
    <property type="molecule type" value="Genomic_DNA"/>
</dbReference>
<dbReference type="Proteomes" id="UP001231109">
    <property type="component" value="Unassembled WGS sequence"/>
</dbReference>
<reference evidence="1 2" key="1">
    <citation type="submission" date="2022-11" db="EMBL/GenBank/DDBJ databases">
        <title>Viruses from the air-sea interface of a natural surface slick.</title>
        <authorList>
            <person name="Rahlff J."/>
            <person name="Holmfeldt K."/>
        </authorList>
    </citation>
    <scope>NUCLEOTIDE SEQUENCE [LARGE SCALE GENOMIC DNA]</scope>
    <source>
        <strain evidence="1 2">SMS4</strain>
    </source>
</reference>
<protein>
    <submittedName>
        <fullName evidence="1">Uncharacterized protein</fullName>
    </submittedName>
</protein>
<name>A0ABT9HUW0_9GAMM</name>
<sequence>MTTPEQFERDLQQQYQHEKARHAAPPQLSERIMQRAKPPVSQRWWPAWRNMQLALSSAFVLVLGYLLLLQQPSSPLYYQIVVTSDSQYREVQQHRITVQKEQALAMLPGDASNAYQQYVETAQRNDAFHTQTGLLRQNAEQWQISVCNDLLLTVDRQLLAQLNVVPTPDDFQLQQWVEFVSNDAGQLVAIRPTSTVLQCPQA</sequence>
<evidence type="ECO:0000313" key="2">
    <source>
        <dbReference type="Proteomes" id="UP001231109"/>
    </source>
</evidence>
<proteinExistence type="predicted"/>
<organism evidence="1 2">
    <name type="scientific">Rheinheimera baltica</name>
    <dbReference type="NCBI Taxonomy" id="67576"/>
    <lineage>
        <taxon>Bacteria</taxon>
        <taxon>Pseudomonadati</taxon>
        <taxon>Pseudomonadota</taxon>
        <taxon>Gammaproteobacteria</taxon>
        <taxon>Chromatiales</taxon>
        <taxon>Chromatiaceae</taxon>
        <taxon>Rheinheimera</taxon>
    </lineage>
</organism>
<comment type="caution">
    <text evidence="1">The sequence shown here is derived from an EMBL/GenBank/DDBJ whole genome shotgun (WGS) entry which is preliminary data.</text>
</comment>
<gene>
    <name evidence="1" type="ORF">ORJ04_03015</name>
</gene>
<evidence type="ECO:0000313" key="1">
    <source>
        <dbReference type="EMBL" id="MDP5134915.1"/>
    </source>
</evidence>